<evidence type="ECO:0000313" key="3">
    <source>
        <dbReference type="EMBL" id="RDW78065.1"/>
    </source>
</evidence>
<feature type="transmembrane region" description="Helical" evidence="1">
    <location>
        <begin position="85"/>
        <end position="104"/>
    </location>
</feature>
<dbReference type="EMBL" id="PDLN01000008">
    <property type="protein sequence ID" value="RDW78065.1"/>
    <property type="molecule type" value="Genomic_DNA"/>
</dbReference>
<protein>
    <recommendedName>
        <fullName evidence="2">Fatty acid desaturase domain-containing protein</fullName>
    </recommendedName>
</protein>
<dbReference type="InterPro" id="IPR012171">
    <property type="entry name" value="Fatty_acid_desaturase"/>
</dbReference>
<accession>A0A3D8RVP3</accession>
<sequence length="401" mass="46423">MAPTSVMVGMQEKEATILLETSEFTPPEYTMKQIHDAIPVHCFKPNTLLSFSYILRDFLYVLVLGSIAATQIPKLESPTFRNLAWAAYAFCQGLVFTGLWELAHECGHGALSKKRWFNHSMGMLMHSFLFVPYHSWRFTHSHHHKSTNNLEQDIAFVPDLKKDYEAKRDARGSLEWGDLIEDMPIVTLVWLFFHQLIAFPLYLTINNFALSWIRDAPWWKRSHFYFGPGGPLFKDANRNDIIISDLGIATAAFVLWVAVHCFGAKNVMLLYGFPYLWTNHWILTITYLQHTSSALPYYSSPSWTFLRGAASTIDRDFGFIGRHLFHGAIETHVLHHHASRIPFYHATEATAAMRQVMGTHYQSNFKTNYLLAFWRNLRNCRYVVERKEGSGIWFFDSPKEL</sequence>
<feature type="domain" description="Fatty acid desaturase" evidence="2">
    <location>
        <begin position="84"/>
        <end position="362"/>
    </location>
</feature>
<feature type="transmembrane region" description="Helical" evidence="1">
    <location>
        <begin position="241"/>
        <end position="259"/>
    </location>
</feature>
<gene>
    <name evidence="3" type="ORF">BP5796_05917</name>
</gene>
<feature type="transmembrane region" description="Helical" evidence="1">
    <location>
        <begin position="53"/>
        <end position="73"/>
    </location>
</feature>
<dbReference type="Pfam" id="PF00487">
    <property type="entry name" value="FA_desaturase"/>
    <property type="match status" value="1"/>
</dbReference>
<dbReference type="AlphaFoldDB" id="A0A3D8RVP3"/>
<dbReference type="GO" id="GO:0006629">
    <property type="term" value="P:lipid metabolic process"/>
    <property type="evidence" value="ECO:0007669"/>
    <property type="project" value="InterPro"/>
</dbReference>
<feature type="transmembrane region" description="Helical" evidence="1">
    <location>
        <begin position="116"/>
        <end position="136"/>
    </location>
</feature>
<dbReference type="CDD" id="cd03507">
    <property type="entry name" value="Delta12-FADS-like"/>
    <property type="match status" value="1"/>
</dbReference>
<reference evidence="3 4" key="1">
    <citation type="journal article" date="2018" name="IMA Fungus">
        <title>IMA Genome-F 9: Draft genome sequence of Annulohypoxylon stygium, Aspergillus mulundensis, Berkeleyomyces basicola (syn. Thielaviopsis basicola), Ceratocystis smalleyi, two Cercospora beticola strains, Coleophoma cylindrospora, Fusarium fracticaudum, Phialophora cf. hyalina, and Morchella septimelata.</title>
        <authorList>
            <person name="Wingfield B.D."/>
            <person name="Bills G.F."/>
            <person name="Dong Y."/>
            <person name="Huang W."/>
            <person name="Nel W.J."/>
            <person name="Swalarsk-Parry B.S."/>
            <person name="Vaghefi N."/>
            <person name="Wilken P.M."/>
            <person name="An Z."/>
            <person name="de Beer Z.W."/>
            <person name="De Vos L."/>
            <person name="Chen L."/>
            <person name="Duong T.A."/>
            <person name="Gao Y."/>
            <person name="Hammerbacher A."/>
            <person name="Kikkert J.R."/>
            <person name="Li Y."/>
            <person name="Li H."/>
            <person name="Li K."/>
            <person name="Li Q."/>
            <person name="Liu X."/>
            <person name="Ma X."/>
            <person name="Naidoo K."/>
            <person name="Pethybridge S.J."/>
            <person name="Sun J."/>
            <person name="Steenkamp E.T."/>
            <person name="van der Nest M.A."/>
            <person name="van Wyk S."/>
            <person name="Wingfield M.J."/>
            <person name="Xiong C."/>
            <person name="Yue Q."/>
            <person name="Zhang X."/>
        </authorList>
    </citation>
    <scope>NUCLEOTIDE SEQUENCE [LARGE SCALE GENOMIC DNA]</scope>
    <source>
        <strain evidence="3 4">BP5796</strain>
    </source>
</reference>
<organism evidence="3 4">
    <name type="scientific">Coleophoma crateriformis</name>
    <dbReference type="NCBI Taxonomy" id="565419"/>
    <lineage>
        <taxon>Eukaryota</taxon>
        <taxon>Fungi</taxon>
        <taxon>Dikarya</taxon>
        <taxon>Ascomycota</taxon>
        <taxon>Pezizomycotina</taxon>
        <taxon>Leotiomycetes</taxon>
        <taxon>Helotiales</taxon>
        <taxon>Dermateaceae</taxon>
        <taxon>Coleophoma</taxon>
    </lineage>
</organism>
<dbReference type="InterPro" id="IPR005804">
    <property type="entry name" value="FA_desaturase_dom"/>
</dbReference>
<feature type="transmembrane region" description="Helical" evidence="1">
    <location>
        <begin position="185"/>
        <end position="205"/>
    </location>
</feature>
<comment type="caution">
    <text evidence="3">The sequence shown here is derived from an EMBL/GenBank/DDBJ whole genome shotgun (WGS) entry which is preliminary data.</text>
</comment>
<evidence type="ECO:0000259" key="2">
    <source>
        <dbReference type="Pfam" id="PF00487"/>
    </source>
</evidence>
<keyword evidence="1" id="KW-0472">Membrane</keyword>
<evidence type="ECO:0000256" key="1">
    <source>
        <dbReference type="SAM" id="Phobius"/>
    </source>
</evidence>
<keyword evidence="4" id="KW-1185">Reference proteome</keyword>
<dbReference type="GO" id="GO:0016491">
    <property type="term" value="F:oxidoreductase activity"/>
    <property type="evidence" value="ECO:0007669"/>
    <property type="project" value="InterPro"/>
</dbReference>
<keyword evidence="1" id="KW-1133">Transmembrane helix</keyword>
<name>A0A3D8RVP3_9HELO</name>
<dbReference type="PANTHER" id="PTHR32100">
    <property type="entry name" value="OMEGA-6 FATTY ACID DESATURASE, CHLOROPLASTIC"/>
    <property type="match status" value="1"/>
</dbReference>
<dbReference type="Proteomes" id="UP000256328">
    <property type="component" value="Unassembled WGS sequence"/>
</dbReference>
<proteinExistence type="predicted"/>
<dbReference type="OrthoDB" id="1461976at2759"/>
<keyword evidence="1" id="KW-0812">Transmembrane</keyword>
<evidence type="ECO:0000313" key="4">
    <source>
        <dbReference type="Proteomes" id="UP000256328"/>
    </source>
</evidence>